<evidence type="ECO:0000313" key="3">
    <source>
        <dbReference type="Proteomes" id="UP000228496"/>
    </source>
</evidence>
<comment type="caution">
    <text evidence="2">The sequence shown here is derived from an EMBL/GenBank/DDBJ whole genome shotgun (WGS) entry which is preliminary data.</text>
</comment>
<name>A0A2J0Q8Q7_9BACT</name>
<dbReference type="Pfam" id="PF01541">
    <property type="entry name" value="GIY-YIG"/>
    <property type="match status" value="1"/>
</dbReference>
<dbReference type="PROSITE" id="PS50164">
    <property type="entry name" value="GIY_YIG"/>
    <property type="match status" value="1"/>
</dbReference>
<accession>A0A2J0Q8Q7</accession>
<reference evidence="2 3" key="1">
    <citation type="submission" date="2017-09" db="EMBL/GenBank/DDBJ databases">
        <title>Depth-based differentiation of microbial function through sediment-hosted aquifers and enrichment of novel symbionts in the deep terrestrial subsurface.</title>
        <authorList>
            <person name="Probst A.J."/>
            <person name="Ladd B."/>
            <person name="Jarett J.K."/>
            <person name="Geller-Mcgrath D.E."/>
            <person name="Sieber C.M."/>
            <person name="Emerson J.B."/>
            <person name="Anantharaman K."/>
            <person name="Thomas B.C."/>
            <person name="Malmstrom R."/>
            <person name="Stieglmeier M."/>
            <person name="Klingl A."/>
            <person name="Woyke T."/>
            <person name="Ryan C.M."/>
            <person name="Banfield J.F."/>
        </authorList>
    </citation>
    <scope>NUCLEOTIDE SEQUENCE [LARGE SCALE GENOMIC DNA]</scope>
    <source>
        <strain evidence="2">CG10_big_fil_rev_8_21_14_0_10_36_16</strain>
    </source>
</reference>
<evidence type="ECO:0000313" key="2">
    <source>
        <dbReference type="EMBL" id="PJE51467.1"/>
    </source>
</evidence>
<proteinExistence type="predicted"/>
<feature type="domain" description="GIY-YIG" evidence="1">
    <location>
        <begin position="3"/>
        <end position="52"/>
    </location>
</feature>
<organism evidence="2 3">
    <name type="scientific">Candidatus Yanofskybacteria bacterium CG10_big_fil_rev_8_21_14_0_10_36_16</name>
    <dbReference type="NCBI Taxonomy" id="1975096"/>
    <lineage>
        <taxon>Bacteria</taxon>
        <taxon>Candidatus Yanofskyibacteriota</taxon>
    </lineage>
</organism>
<gene>
    <name evidence="2" type="ORF">COV29_00585</name>
</gene>
<sequence length="52" mass="6170">MDKKWYIYVLKSKKDSKYFIGSTSNIKNRIEKHNSGATKSTKNRRPLILRIL</sequence>
<dbReference type="Proteomes" id="UP000228496">
    <property type="component" value="Unassembled WGS sequence"/>
</dbReference>
<dbReference type="SUPFAM" id="SSF82771">
    <property type="entry name" value="GIY-YIG endonuclease"/>
    <property type="match status" value="1"/>
</dbReference>
<dbReference type="AlphaFoldDB" id="A0A2J0Q8Q7"/>
<dbReference type="InterPro" id="IPR035901">
    <property type="entry name" value="GIY-YIG_endonuc_sf"/>
</dbReference>
<evidence type="ECO:0000259" key="1">
    <source>
        <dbReference type="PROSITE" id="PS50164"/>
    </source>
</evidence>
<dbReference type="Gene3D" id="3.40.1440.10">
    <property type="entry name" value="GIY-YIG endonuclease"/>
    <property type="match status" value="1"/>
</dbReference>
<dbReference type="EMBL" id="PCXQ01000002">
    <property type="protein sequence ID" value="PJE51467.1"/>
    <property type="molecule type" value="Genomic_DNA"/>
</dbReference>
<dbReference type="InterPro" id="IPR000305">
    <property type="entry name" value="GIY-YIG_endonuc"/>
</dbReference>
<protein>
    <recommendedName>
        <fullName evidence="1">GIY-YIG domain-containing protein</fullName>
    </recommendedName>
</protein>